<protein>
    <submittedName>
        <fullName evidence="1">Uncharacterized protein</fullName>
    </submittedName>
</protein>
<dbReference type="Proteomes" id="UP000826656">
    <property type="component" value="Unassembled WGS sequence"/>
</dbReference>
<comment type="caution">
    <text evidence="1">The sequence shown here is derived from an EMBL/GenBank/DDBJ whole genome shotgun (WGS) entry which is preliminary data.</text>
</comment>
<organism evidence="1 2">
    <name type="scientific">Solanum tuberosum</name>
    <name type="common">Potato</name>
    <dbReference type="NCBI Taxonomy" id="4113"/>
    <lineage>
        <taxon>Eukaryota</taxon>
        <taxon>Viridiplantae</taxon>
        <taxon>Streptophyta</taxon>
        <taxon>Embryophyta</taxon>
        <taxon>Tracheophyta</taxon>
        <taxon>Spermatophyta</taxon>
        <taxon>Magnoliopsida</taxon>
        <taxon>eudicotyledons</taxon>
        <taxon>Gunneridae</taxon>
        <taxon>Pentapetalae</taxon>
        <taxon>asterids</taxon>
        <taxon>lamiids</taxon>
        <taxon>Solanales</taxon>
        <taxon>Solanaceae</taxon>
        <taxon>Solanoideae</taxon>
        <taxon>Solaneae</taxon>
        <taxon>Solanum</taxon>
    </lineage>
</organism>
<dbReference type="EMBL" id="JAIVGD010000005">
    <property type="protein sequence ID" value="KAH0773781.1"/>
    <property type="molecule type" value="Genomic_DNA"/>
</dbReference>
<name>A0ABQ7VZ68_SOLTU</name>
<keyword evidence="2" id="KW-1185">Reference proteome</keyword>
<reference evidence="1 2" key="1">
    <citation type="journal article" date="2021" name="bioRxiv">
        <title>Chromosome-scale and haplotype-resolved genome assembly of a tetraploid potato cultivar.</title>
        <authorList>
            <person name="Sun H."/>
            <person name="Jiao W.-B."/>
            <person name="Krause K."/>
            <person name="Campoy J.A."/>
            <person name="Goel M."/>
            <person name="Folz-Donahue K."/>
            <person name="Kukat C."/>
            <person name="Huettel B."/>
            <person name="Schneeberger K."/>
        </authorList>
    </citation>
    <scope>NUCLEOTIDE SEQUENCE [LARGE SCALE GENOMIC DNA]</scope>
    <source>
        <strain evidence="1">SolTubOtavaFocal</strain>
        <tissue evidence="1">Leaves</tissue>
    </source>
</reference>
<accession>A0ABQ7VZ68</accession>
<proteinExistence type="predicted"/>
<evidence type="ECO:0000313" key="1">
    <source>
        <dbReference type="EMBL" id="KAH0773781.1"/>
    </source>
</evidence>
<gene>
    <name evidence="1" type="ORF">KY290_010918</name>
</gene>
<evidence type="ECO:0000313" key="2">
    <source>
        <dbReference type="Proteomes" id="UP000826656"/>
    </source>
</evidence>
<sequence>MIKVEGNDKELIGVLPHTNFTKKNLQESPLLSSNRVKMEEMGKIPNLGSVMVKIGHRDRKPLIFAIVKNTEATHHNRKTLVCDCEG</sequence>